<keyword evidence="1" id="KW-0472">Membrane</keyword>
<evidence type="ECO:0000256" key="1">
    <source>
        <dbReference type="SAM" id="Phobius"/>
    </source>
</evidence>
<evidence type="ECO:0000313" key="2">
    <source>
        <dbReference type="EMBL" id="MFC4740101.1"/>
    </source>
</evidence>
<evidence type="ECO:0000313" key="3">
    <source>
        <dbReference type="Proteomes" id="UP001595885"/>
    </source>
</evidence>
<accession>A0ABV9P665</accession>
<dbReference type="EMBL" id="JBHSGW010000025">
    <property type="protein sequence ID" value="MFC4740101.1"/>
    <property type="molecule type" value="Genomic_DNA"/>
</dbReference>
<organism evidence="2 3">
    <name type="scientific">Flavobacterium ponti</name>
    <dbReference type="NCBI Taxonomy" id="665133"/>
    <lineage>
        <taxon>Bacteria</taxon>
        <taxon>Pseudomonadati</taxon>
        <taxon>Bacteroidota</taxon>
        <taxon>Flavobacteriia</taxon>
        <taxon>Flavobacteriales</taxon>
        <taxon>Flavobacteriaceae</taxon>
        <taxon>Flavobacterium</taxon>
    </lineage>
</organism>
<keyword evidence="3" id="KW-1185">Reference proteome</keyword>
<feature type="transmembrane region" description="Helical" evidence="1">
    <location>
        <begin position="136"/>
        <end position="155"/>
    </location>
</feature>
<keyword evidence="1" id="KW-0812">Transmembrane</keyword>
<keyword evidence="1" id="KW-1133">Transmembrane helix</keyword>
<dbReference type="Proteomes" id="UP001595885">
    <property type="component" value="Unassembled WGS sequence"/>
</dbReference>
<feature type="transmembrane region" description="Helical" evidence="1">
    <location>
        <begin position="16"/>
        <end position="36"/>
    </location>
</feature>
<dbReference type="RefSeq" id="WP_379740792.1">
    <property type="nucleotide sequence ID" value="NZ_JBHSGW010000025.1"/>
</dbReference>
<protein>
    <recommendedName>
        <fullName evidence="4">Histidine kinase</fullName>
    </recommendedName>
</protein>
<feature type="transmembrane region" description="Helical" evidence="1">
    <location>
        <begin position="112"/>
        <end position="129"/>
    </location>
</feature>
<reference evidence="3" key="1">
    <citation type="journal article" date="2019" name="Int. J. Syst. Evol. Microbiol.">
        <title>The Global Catalogue of Microorganisms (GCM) 10K type strain sequencing project: providing services to taxonomists for standard genome sequencing and annotation.</title>
        <authorList>
            <consortium name="The Broad Institute Genomics Platform"/>
            <consortium name="The Broad Institute Genome Sequencing Center for Infectious Disease"/>
            <person name="Wu L."/>
            <person name="Ma J."/>
        </authorList>
    </citation>
    <scope>NUCLEOTIDE SEQUENCE [LARGE SCALE GENOMIC DNA]</scope>
    <source>
        <strain evidence="3">CCUG 50349</strain>
    </source>
</reference>
<comment type="caution">
    <text evidence="2">The sequence shown here is derived from an EMBL/GenBank/DDBJ whole genome shotgun (WGS) entry which is preliminary data.</text>
</comment>
<proteinExistence type="predicted"/>
<sequence length="565" mass="67163">MTIKDIDYDLRRFNSLILRLILVITLLSIQIFNTNFFDKKTYFISLLIYVCVLFLNLKYSNSKYKGKVRLFLDLTILCVFLYKKDLNQILNFLPFILLLSNIQSHSNKNGNFPFFIFLIHISIFFIDNFKFNLTHHVIPIIFYLFTFILSIRNVFSSINEDIVHLVGDLFIESVNENNSHKILRNVINKINVSRVKYVNQIEELFLFINHNGKFVLIKGSKFVKNNEIESSYDLARIISKDINKRKKIITKDNVIIDDVNYKYSYWINHKVLEKDYYFLICLKRESVFNESIISNFRPIFEYIARIYFISNSLIELNNSNLKIIKQKIAYVFDAQNALHFVKNKLSPITSTIDLMDRYFKQNDLSAEKKEYIEKRLLENNNNTEIKAIIKKAEVLIKGVDNILNEKDSIISLKTFIDDLRKNWFFHFNSIDGVLINVNDLTNIKILINQMMFDFVFTDIIENINKYGESNKKNVELSIIEGDLKILFSNKILDYERHKQELDDIITLYNLRDNDEIYSRKTHGLNFIRRLLRRKNIENKIFVDKSNFTFNHEIKIKIQKNENISI</sequence>
<feature type="transmembrane region" description="Helical" evidence="1">
    <location>
        <begin position="42"/>
        <end position="59"/>
    </location>
</feature>
<evidence type="ECO:0008006" key="4">
    <source>
        <dbReference type="Google" id="ProtNLM"/>
    </source>
</evidence>
<name>A0ABV9P665_9FLAO</name>
<gene>
    <name evidence="2" type="ORF">ACFO3U_08845</name>
</gene>